<dbReference type="EMBL" id="MU971359">
    <property type="protein sequence ID" value="KAK9238180.1"/>
    <property type="molecule type" value="Genomic_DNA"/>
</dbReference>
<proteinExistence type="predicted"/>
<accession>A0ACC3T3K4</accession>
<evidence type="ECO:0000313" key="2">
    <source>
        <dbReference type="Proteomes" id="UP001433508"/>
    </source>
</evidence>
<reference evidence="2" key="1">
    <citation type="journal article" date="2024" name="Front. Bioeng. Biotechnol.">
        <title>Genome-scale model development and genomic sequencing of the oleaginous clade Lipomyces.</title>
        <authorList>
            <person name="Czajka J.J."/>
            <person name="Han Y."/>
            <person name="Kim J."/>
            <person name="Mondo S.J."/>
            <person name="Hofstad B.A."/>
            <person name="Robles A."/>
            <person name="Haridas S."/>
            <person name="Riley R."/>
            <person name="LaButti K."/>
            <person name="Pangilinan J."/>
            <person name="Andreopoulos W."/>
            <person name="Lipzen A."/>
            <person name="Yan J."/>
            <person name="Wang M."/>
            <person name="Ng V."/>
            <person name="Grigoriev I.V."/>
            <person name="Spatafora J.W."/>
            <person name="Magnuson J.K."/>
            <person name="Baker S.E."/>
            <person name="Pomraning K.R."/>
        </authorList>
    </citation>
    <scope>NUCLEOTIDE SEQUENCE [LARGE SCALE GENOMIC DNA]</scope>
    <source>
        <strain evidence="2">CBS 7786</strain>
    </source>
</reference>
<organism evidence="1 2">
    <name type="scientific">Lipomyces kononenkoae</name>
    <name type="common">Yeast</name>
    <dbReference type="NCBI Taxonomy" id="34357"/>
    <lineage>
        <taxon>Eukaryota</taxon>
        <taxon>Fungi</taxon>
        <taxon>Dikarya</taxon>
        <taxon>Ascomycota</taxon>
        <taxon>Saccharomycotina</taxon>
        <taxon>Lipomycetes</taxon>
        <taxon>Lipomycetales</taxon>
        <taxon>Lipomycetaceae</taxon>
        <taxon>Lipomyces</taxon>
    </lineage>
</organism>
<protein>
    <submittedName>
        <fullName evidence="1">Uncharacterized protein</fullName>
    </submittedName>
</protein>
<gene>
    <name evidence="1" type="ORF">V1525DRAFT_358921</name>
</gene>
<name>A0ACC3T3K4_LIPKO</name>
<comment type="caution">
    <text evidence="1">The sequence shown here is derived from an EMBL/GenBank/DDBJ whole genome shotgun (WGS) entry which is preliminary data.</text>
</comment>
<evidence type="ECO:0000313" key="1">
    <source>
        <dbReference type="EMBL" id="KAK9238180.1"/>
    </source>
</evidence>
<dbReference type="Proteomes" id="UP001433508">
    <property type="component" value="Unassembled WGS sequence"/>
</dbReference>
<sequence length="169" mass="19074">MLVSVVAHYRSAIWLPFVGSSGIRRYLQIDPPTDHSRIFGVNIGNFTRRRSLSVTSTTMSESQKHEYVAIIPDKFDALERRVDVRAAHLENVRRMFDAGIMVSGGVYMDGPIIEGSTPSFKGSVVNIVAESPEQVKEILAQDPYTLNDVWDWEKAQIFNFVCAVRKAKR</sequence>
<keyword evidence="2" id="KW-1185">Reference proteome</keyword>